<gene>
    <name evidence="3" type="ORF">PCLFYP37_00788</name>
</gene>
<evidence type="ECO:0000313" key="3">
    <source>
        <dbReference type="EMBL" id="VYU70804.1"/>
    </source>
</evidence>
<dbReference type="EMBL" id="CACRUT010000035">
    <property type="protein sequence ID" value="VYU70804.1"/>
    <property type="molecule type" value="Genomic_DNA"/>
</dbReference>
<dbReference type="Gene3D" id="2.60.120.1620">
    <property type="match status" value="1"/>
</dbReference>
<dbReference type="InterPro" id="IPR041437">
    <property type="entry name" value="GH115_C"/>
</dbReference>
<reference evidence="3" key="1">
    <citation type="submission" date="2019-11" db="EMBL/GenBank/DDBJ databases">
        <authorList>
            <person name="Feng L."/>
        </authorList>
    </citation>
    <scope>NUCLEOTIDE SEQUENCE</scope>
    <source>
        <strain evidence="3">PclaraLFYP37</strain>
    </source>
</reference>
<dbReference type="PANTHER" id="PTHR37842:SF2">
    <property type="entry name" value="GYLCOSYL HYDROLASE 115 C-TERMINAL DOMAIN-CONTAINING PROTEIN"/>
    <property type="match status" value="1"/>
</dbReference>
<dbReference type="Pfam" id="PF17829">
    <property type="entry name" value="GH115_C"/>
    <property type="match status" value="1"/>
</dbReference>
<evidence type="ECO:0000256" key="1">
    <source>
        <dbReference type="ARBA" id="ARBA00022801"/>
    </source>
</evidence>
<feature type="domain" description="Gylcosyl hydrolase 115 C-terminal" evidence="2">
    <location>
        <begin position="694"/>
        <end position="849"/>
    </location>
</feature>
<accession>A0A6N3H1K4</accession>
<protein>
    <recommendedName>
        <fullName evidence="2">Gylcosyl hydrolase 115 C-terminal domain-containing protein</fullName>
    </recommendedName>
</protein>
<dbReference type="InterPro" id="IPR042301">
    <property type="entry name" value="GH115_sf"/>
</dbReference>
<dbReference type="InterPro" id="IPR029018">
    <property type="entry name" value="Hex-like_dom2"/>
</dbReference>
<organism evidence="3">
    <name type="scientific">Paraprevotella clara</name>
    <dbReference type="NCBI Taxonomy" id="454154"/>
    <lineage>
        <taxon>Bacteria</taxon>
        <taxon>Pseudomonadati</taxon>
        <taxon>Bacteroidota</taxon>
        <taxon>Bacteroidia</taxon>
        <taxon>Bacteroidales</taxon>
        <taxon>Prevotellaceae</taxon>
        <taxon>Paraprevotella</taxon>
    </lineage>
</organism>
<dbReference type="RefSeq" id="WP_412441742.1">
    <property type="nucleotide sequence ID" value="NZ_CACRUT010000035.1"/>
</dbReference>
<dbReference type="Gene3D" id="1.20.58.2150">
    <property type="match status" value="1"/>
</dbReference>
<dbReference type="Gene3D" id="3.30.379.10">
    <property type="entry name" value="Chitobiase/beta-hexosaminidase domain 2-like"/>
    <property type="match status" value="1"/>
</dbReference>
<dbReference type="AlphaFoldDB" id="A0A6N3H1K4"/>
<name>A0A6N3H1K4_9BACT</name>
<dbReference type="GO" id="GO:0016787">
    <property type="term" value="F:hydrolase activity"/>
    <property type="evidence" value="ECO:0007669"/>
    <property type="project" value="UniProtKB-KW"/>
</dbReference>
<evidence type="ECO:0000259" key="2">
    <source>
        <dbReference type="Pfam" id="PF17829"/>
    </source>
</evidence>
<proteinExistence type="predicted"/>
<dbReference type="Gene3D" id="3.20.20.520">
    <property type="entry name" value="Glycosyl hydrolase family 115"/>
    <property type="match status" value="1"/>
</dbReference>
<dbReference type="SUPFAM" id="SSF55545">
    <property type="entry name" value="beta-N-acetylhexosaminidase-like domain"/>
    <property type="match status" value="1"/>
</dbReference>
<keyword evidence="1" id="KW-0378">Hydrolase</keyword>
<dbReference type="PANTHER" id="PTHR37842">
    <property type="match status" value="1"/>
</dbReference>
<sequence>MKRSIIPLIIILLGQTIYAQQKFNLISNDKAGAVYYQGNEKVVNTAIDMLISDSKLICDQPFSLNNELNNNTIVVGIPDQEPDIKELVDRFKLETADLAGKWDAYKIQAVESNGDNYLFILGSNPRGVAYGILELSRQMGISPWVWWADVVPDKKENVTIMTDEKVHAPSVQYRGFFLNDEDWALMPWSTRTFEPTPVKGAIGPKTYAKICELLLRLHANTLWPAMHECTVPFYFTEGNKDVSDKYGIIMGTSHCEPMMRTNTGEWDNAKYGSYNFLTNRENVLSYWNERLADVSKTENIFTMGMRGIHDGCMQGVKTIEDEAKILQEVINAQRELLKNSGKGDVSSIPQAFIPYKEVLKAYDAGVELPEDITLVWCDDNHGYIMCLSDPEEQKRSGGGGVYYHVSYWGKPHDYLWLGSTQPALIYTEMKRAWDNNARRMWILNVGDIKPNEYLTEFFLDMAWNIDAFAGDKIYAHQREWLHTTFKGKATDKINRIMKQYYHLSGHRKPEHMAWNKVEDWELRRQNPTNRQGLQPVKDSELSPVHFGDEMERRIQAFNSITLLSEEIFENEIPNELKPAYFQLIHYQVAASSAMSRKILYAQKSRLSAENNVELAGYYARLATDAYNEITALDYTYNKDMQSGKWDLMMDMKPRDLPVFQQPVLPDLPKKVLCPTNNPAIPKMPALSVTAGSSVEGDRMIALNACDFINNLQTEVIEGLGHSGRTVRLQPSKKIDLKQPHLEYKVSTTSKGNVKIKVGTIPMHPVHGNSEMRYAIVIDNQKPIEVSTSAEFLSDKWAENVLRNQSLTITEANIPEAGEHTIRIYALDEELLVDQLMLEFDLERKHYLIPVKYKSNQ</sequence>
<dbReference type="InterPro" id="IPR031924">
    <property type="entry name" value="GH115"/>
</dbReference>
<dbReference type="GO" id="GO:0005975">
    <property type="term" value="P:carbohydrate metabolic process"/>
    <property type="evidence" value="ECO:0007669"/>
    <property type="project" value="UniProtKB-ARBA"/>
</dbReference>
<dbReference type="Pfam" id="PF15979">
    <property type="entry name" value="Glyco_hydro_115"/>
    <property type="match status" value="1"/>
</dbReference>